<dbReference type="Gene3D" id="3.10.110.10">
    <property type="entry name" value="Ubiquitin Conjugating Enzyme"/>
    <property type="match status" value="1"/>
</dbReference>
<keyword evidence="4" id="KW-0067">ATP-binding</keyword>
<proteinExistence type="inferred from homology"/>
<sequence>MASPSATTLAAEKTAAAEKFNCGKRRLETDIIKLVNANHDVKMLNSVNEFVVKFHGPKDSVYENGVWKVRVELPDKYPFKSPSIGFLNKIFHPNIDEASGTVCLDVINQAWTALYELTNIFECFLPQLLQYPNASDPLNGEAARMYMHRPEEYKRVVKDYVLRYATEKPPPALPGTSPKASLPSCSSAASETSDDYDEDDNISISSLSDFDEKDVPDYDDDFDDDTITVDRMEL</sequence>
<dbReference type="EMBL" id="GL379823">
    <property type="protein sequence ID" value="EGT48593.1"/>
    <property type="molecule type" value="Genomic_DNA"/>
</dbReference>
<feature type="active site" description="Glycyl thioester intermediate" evidence="3">
    <location>
        <position position="103"/>
    </location>
</feature>
<protein>
    <submittedName>
        <fullName evidence="7">CBN-UBC-8 protein</fullName>
    </submittedName>
</protein>
<dbReference type="CDD" id="cd23797">
    <property type="entry name" value="UBCc_UBE2H"/>
    <property type="match status" value="1"/>
</dbReference>
<keyword evidence="8" id="KW-1185">Reference proteome</keyword>
<comment type="similarity">
    <text evidence="4">Belongs to the ubiquitin-conjugating enzyme family.</text>
</comment>
<gene>
    <name evidence="7" type="primary">Cbn-ubc-8</name>
    <name evidence="7" type="ORF">CAEBREN_17827</name>
</gene>
<dbReference type="InterPro" id="IPR016135">
    <property type="entry name" value="UBQ-conjugating_enzyme/RWD"/>
</dbReference>
<dbReference type="InParanoid" id="G0MZT0"/>
<dbReference type="GO" id="GO:0005524">
    <property type="term" value="F:ATP binding"/>
    <property type="evidence" value="ECO:0007669"/>
    <property type="project" value="UniProtKB-UniRule"/>
</dbReference>
<keyword evidence="4" id="KW-0547">Nucleotide-binding</keyword>
<feature type="compositionally biased region" description="Acidic residues" evidence="5">
    <location>
        <begin position="192"/>
        <end position="201"/>
    </location>
</feature>
<organism evidence="8">
    <name type="scientific">Caenorhabditis brenneri</name>
    <name type="common">Nematode worm</name>
    <dbReference type="NCBI Taxonomy" id="135651"/>
    <lineage>
        <taxon>Eukaryota</taxon>
        <taxon>Metazoa</taxon>
        <taxon>Ecdysozoa</taxon>
        <taxon>Nematoda</taxon>
        <taxon>Chromadorea</taxon>
        <taxon>Rhabditida</taxon>
        <taxon>Rhabditina</taxon>
        <taxon>Rhabditomorpha</taxon>
        <taxon>Rhabditoidea</taxon>
        <taxon>Rhabditidae</taxon>
        <taxon>Peloderinae</taxon>
        <taxon>Caenorhabditis</taxon>
    </lineage>
</organism>
<dbReference type="InterPro" id="IPR000608">
    <property type="entry name" value="UBC"/>
</dbReference>
<dbReference type="STRING" id="135651.G0MZT0"/>
<dbReference type="eggNOG" id="KOG0416">
    <property type="taxonomic scope" value="Eukaryota"/>
</dbReference>
<dbReference type="GO" id="GO:0016740">
    <property type="term" value="F:transferase activity"/>
    <property type="evidence" value="ECO:0007669"/>
    <property type="project" value="UniProtKB-KW"/>
</dbReference>
<dbReference type="HOGENOM" id="CLU_030988_7_1_1"/>
<feature type="region of interest" description="Disordered" evidence="5">
    <location>
        <begin position="168"/>
        <end position="234"/>
    </location>
</feature>
<dbReference type="PROSITE" id="PS50127">
    <property type="entry name" value="UBC_2"/>
    <property type="match status" value="1"/>
</dbReference>
<dbReference type="InterPro" id="IPR023313">
    <property type="entry name" value="UBQ-conjugating_AS"/>
</dbReference>
<keyword evidence="2 4" id="KW-0833">Ubl conjugation pathway</keyword>
<evidence type="ECO:0000256" key="2">
    <source>
        <dbReference type="ARBA" id="ARBA00022786"/>
    </source>
</evidence>
<dbReference type="OMA" id="LATWHDS"/>
<dbReference type="Pfam" id="PF00179">
    <property type="entry name" value="UQ_con"/>
    <property type="match status" value="1"/>
</dbReference>
<keyword evidence="1" id="KW-0808">Transferase</keyword>
<evidence type="ECO:0000256" key="1">
    <source>
        <dbReference type="ARBA" id="ARBA00022679"/>
    </source>
</evidence>
<dbReference type="FunCoup" id="G0MZT0">
    <property type="interactions" value="3440"/>
</dbReference>
<evidence type="ECO:0000259" key="6">
    <source>
        <dbReference type="PROSITE" id="PS50127"/>
    </source>
</evidence>
<evidence type="ECO:0000256" key="4">
    <source>
        <dbReference type="RuleBase" id="RU362109"/>
    </source>
</evidence>
<dbReference type="PANTHER" id="PTHR24068">
    <property type="entry name" value="UBIQUITIN-CONJUGATING ENZYME E2"/>
    <property type="match status" value="1"/>
</dbReference>
<reference evidence="8" key="1">
    <citation type="submission" date="2011-07" db="EMBL/GenBank/DDBJ databases">
        <authorList>
            <consortium name="Caenorhabditis brenneri Sequencing and Analysis Consortium"/>
            <person name="Wilson R.K."/>
        </authorList>
    </citation>
    <scope>NUCLEOTIDE SEQUENCE [LARGE SCALE GENOMIC DNA]</scope>
    <source>
        <strain evidence="8">PB2801</strain>
    </source>
</reference>
<dbReference type="FunFam" id="3.10.110.10:FF:000016">
    <property type="entry name" value="Ubiquitin-conjugating enzyme E2 H"/>
    <property type="match status" value="1"/>
</dbReference>
<dbReference type="SUPFAM" id="SSF54495">
    <property type="entry name" value="UBC-like"/>
    <property type="match status" value="1"/>
</dbReference>
<feature type="compositionally biased region" description="Acidic residues" evidence="5">
    <location>
        <begin position="209"/>
        <end position="227"/>
    </location>
</feature>
<accession>G0MZT0</accession>
<feature type="domain" description="UBC core" evidence="6">
    <location>
        <begin position="10"/>
        <end position="166"/>
    </location>
</feature>
<name>G0MZT0_CAEBE</name>
<dbReference type="Proteomes" id="UP000008068">
    <property type="component" value="Unassembled WGS sequence"/>
</dbReference>
<evidence type="ECO:0000313" key="7">
    <source>
        <dbReference type="EMBL" id="EGT48593.1"/>
    </source>
</evidence>
<dbReference type="OrthoDB" id="269518at2759"/>
<dbReference type="SMART" id="SM00212">
    <property type="entry name" value="UBCc"/>
    <property type="match status" value="1"/>
</dbReference>
<dbReference type="AlphaFoldDB" id="G0MZT0"/>
<evidence type="ECO:0000256" key="3">
    <source>
        <dbReference type="PROSITE-ProRule" id="PRU10133"/>
    </source>
</evidence>
<dbReference type="PROSITE" id="PS00183">
    <property type="entry name" value="UBC_1"/>
    <property type="match status" value="1"/>
</dbReference>
<evidence type="ECO:0000313" key="8">
    <source>
        <dbReference type="Proteomes" id="UP000008068"/>
    </source>
</evidence>
<evidence type="ECO:0000256" key="5">
    <source>
        <dbReference type="SAM" id="MobiDB-lite"/>
    </source>
</evidence>